<evidence type="ECO:0000313" key="3">
    <source>
        <dbReference type="Proteomes" id="UP000780768"/>
    </source>
</evidence>
<dbReference type="AlphaFoldDB" id="A0A921HP13"/>
<name>A0A921HP13_9FIRM</name>
<dbReference type="RefSeq" id="WP_304154141.1">
    <property type="nucleotide sequence ID" value="NZ_CASFWR010000020.1"/>
</dbReference>
<accession>A0A921HP13</accession>
<dbReference type="InterPro" id="IPR025357">
    <property type="entry name" value="DUF4261"/>
</dbReference>
<evidence type="ECO:0000259" key="1">
    <source>
        <dbReference type="Pfam" id="PF14080"/>
    </source>
</evidence>
<feature type="domain" description="DUF4261" evidence="1">
    <location>
        <begin position="192"/>
        <end position="275"/>
    </location>
</feature>
<reference evidence="2" key="2">
    <citation type="submission" date="2021-09" db="EMBL/GenBank/DDBJ databases">
        <authorList>
            <person name="Gilroy R."/>
        </authorList>
    </citation>
    <scope>NUCLEOTIDE SEQUENCE</scope>
    <source>
        <strain evidence="2">7318</strain>
    </source>
</reference>
<gene>
    <name evidence="2" type="ORF">K8V65_06195</name>
</gene>
<sequence>MSTISDLNSSFIIELLFEEEVKRPTAGAVLRAAKETFGDIEAITRNNDITSFAVQNYTAYKKEDNKFEPVMLGMGKVSEFRQDSISELERSQIWNIADSEKLLAKCKYAVRIFDANASGQVPQQRAIMLMQWLEAVLPLFPACKLVWVKPSGKLQSVQAIKKFKQQGISKFIFSMVNIRFFNIPDSNEFIVDSTGLNGIGLSDVQFHFKGLNPNKVANLAYSLIWYVLSSEENIIKDGDTIDGMDDSGKMTSAVQWKCRYEDSIVEPLRSVLDIEMGKYAAGDRSEEN</sequence>
<dbReference type="EMBL" id="DYVR01000170">
    <property type="protein sequence ID" value="HJF85232.1"/>
    <property type="molecule type" value="Genomic_DNA"/>
</dbReference>
<reference evidence="2" key="1">
    <citation type="journal article" date="2021" name="PeerJ">
        <title>Extensive microbial diversity within the chicken gut microbiome revealed by metagenomics and culture.</title>
        <authorList>
            <person name="Gilroy R."/>
            <person name="Ravi A."/>
            <person name="Getino M."/>
            <person name="Pursley I."/>
            <person name="Horton D.L."/>
            <person name="Alikhan N.F."/>
            <person name="Baker D."/>
            <person name="Gharbi K."/>
            <person name="Hall N."/>
            <person name="Watson M."/>
            <person name="Adriaenssens E.M."/>
            <person name="Foster-Nyarko E."/>
            <person name="Jarju S."/>
            <person name="Secka A."/>
            <person name="Antonio M."/>
            <person name="Oren A."/>
            <person name="Chaudhuri R.R."/>
            <person name="La Ragione R."/>
            <person name="Hildebrand F."/>
            <person name="Pallen M.J."/>
        </authorList>
    </citation>
    <scope>NUCLEOTIDE SEQUENCE</scope>
    <source>
        <strain evidence="2">7318</strain>
    </source>
</reference>
<organism evidence="2 3">
    <name type="scientific">Megamonas hypermegale</name>
    <dbReference type="NCBI Taxonomy" id="158847"/>
    <lineage>
        <taxon>Bacteria</taxon>
        <taxon>Bacillati</taxon>
        <taxon>Bacillota</taxon>
        <taxon>Negativicutes</taxon>
        <taxon>Selenomonadales</taxon>
        <taxon>Selenomonadaceae</taxon>
        <taxon>Megamonas</taxon>
    </lineage>
</organism>
<dbReference type="Proteomes" id="UP000780768">
    <property type="component" value="Unassembled WGS sequence"/>
</dbReference>
<proteinExistence type="predicted"/>
<protein>
    <submittedName>
        <fullName evidence="2">DUF4261 domain-containing protein</fullName>
    </submittedName>
</protein>
<comment type="caution">
    <text evidence="2">The sequence shown here is derived from an EMBL/GenBank/DDBJ whole genome shotgun (WGS) entry which is preliminary data.</text>
</comment>
<dbReference type="Pfam" id="PF14080">
    <property type="entry name" value="DUF4261"/>
    <property type="match status" value="1"/>
</dbReference>
<evidence type="ECO:0000313" key="2">
    <source>
        <dbReference type="EMBL" id="HJF85232.1"/>
    </source>
</evidence>